<gene>
    <name evidence="2" type="ORF">C2845_PM13G25180</name>
</gene>
<sequence length="117" mass="12894">MHALASNVMILVEHHMSMDMDDHQMMRKALEAQNKKLTLLSSQLRGISSSAQQAAEASLQSCMSKVFEAMESFAAACANVYKDLHLRAEEERARLFDDQENGRAPVADIAGAEGKRA</sequence>
<dbReference type="Proteomes" id="UP000275267">
    <property type="component" value="Unassembled WGS sequence"/>
</dbReference>
<organism evidence="2 3">
    <name type="scientific">Panicum miliaceum</name>
    <name type="common">Proso millet</name>
    <name type="synonym">Broomcorn millet</name>
    <dbReference type="NCBI Taxonomy" id="4540"/>
    <lineage>
        <taxon>Eukaryota</taxon>
        <taxon>Viridiplantae</taxon>
        <taxon>Streptophyta</taxon>
        <taxon>Embryophyta</taxon>
        <taxon>Tracheophyta</taxon>
        <taxon>Spermatophyta</taxon>
        <taxon>Magnoliopsida</taxon>
        <taxon>Liliopsida</taxon>
        <taxon>Poales</taxon>
        <taxon>Poaceae</taxon>
        <taxon>PACMAD clade</taxon>
        <taxon>Panicoideae</taxon>
        <taxon>Panicodae</taxon>
        <taxon>Paniceae</taxon>
        <taxon>Panicinae</taxon>
        <taxon>Panicum</taxon>
        <taxon>Panicum sect. Panicum</taxon>
    </lineage>
</organism>
<accession>A0A3L6RLW0</accession>
<dbReference type="EMBL" id="PQIB02000008">
    <property type="protein sequence ID" value="RLN05353.1"/>
    <property type="molecule type" value="Genomic_DNA"/>
</dbReference>
<protein>
    <submittedName>
        <fullName evidence="2">Uncharacterized protein</fullName>
    </submittedName>
</protein>
<dbReference type="STRING" id="4540.A0A3L6RLW0"/>
<evidence type="ECO:0000313" key="2">
    <source>
        <dbReference type="EMBL" id="RLN05353.1"/>
    </source>
</evidence>
<evidence type="ECO:0000313" key="3">
    <source>
        <dbReference type="Proteomes" id="UP000275267"/>
    </source>
</evidence>
<feature type="region of interest" description="Disordered" evidence="1">
    <location>
        <begin position="97"/>
        <end position="117"/>
    </location>
</feature>
<reference evidence="3" key="1">
    <citation type="journal article" date="2019" name="Nat. Commun.">
        <title>The genome of broomcorn millet.</title>
        <authorList>
            <person name="Zou C."/>
            <person name="Miki D."/>
            <person name="Li D."/>
            <person name="Tang Q."/>
            <person name="Xiao L."/>
            <person name="Rajput S."/>
            <person name="Deng P."/>
            <person name="Jia W."/>
            <person name="Huang R."/>
            <person name="Zhang M."/>
            <person name="Sun Y."/>
            <person name="Hu J."/>
            <person name="Fu X."/>
            <person name="Schnable P.S."/>
            <person name="Li F."/>
            <person name="Zhang H."/>
            <person name="Feng B."/>
            <person name="Zhu X."/>
            <person name="Liu R."/>
            <person name="Schnable J.C."/>
            <person name="Zhu J.-K."/>
            <person name="Zhang H."/>
        </authorList>
    </citation>
    <scope>NUCLEOTIDE SEQUENCE [LARGE SCALE GENOMIC DNA]</scope>
</reference>
<comment type="caution">
    <text evidence="2">The sequence shown here is derived from an EMBL/GenBank/DDBJ whole genome shotgun (WGS) entry which is preliminary data.</text>
</comment>
<keyword evidence="3" id="KW-1185">Reference proteome</keyword>
<proteinExistence type="predicted"/>
<dbReference type="AlphaFoldDB" id="A0A3L6RLW0"/>
<evidence type="ECO:0000256" key="1">
    <source>
        <dbReference type="SAM" id="MobiDB-lite"/>
    </source>
</evidence>
<name>A0A3L6RLW0_PANMI</name>